<feature type="transmembrane region" description="Helical" evidence="1">
    <location>
        <begin position="171"/>
        <end position="192"/>
    </location>
</feature>
<keyword evidence="1" id="KW-0812">Transmembrane</keyword>
<dbReference type="PIRSF" id="PIRSF033239">
    <property type="entry name" value="ExoD"/>
    <property type="match status" value="1"/>
</dbReference>
<dbReference type="AlphaFoldDB" id="A0A0W8E9N0"/>
<dbReference type="PANTHER" id="PTHR41795:SF1">
    <property type="entry name" value="EXOPOLYSACCHARIDE SYNTHESIS PROTEIN"/>
    <property type="match status" value="1"/>
</dbReference>
<proteinExistence type="predicted"/>
<reference evidence="2" key="1">
    <citation type="journal article" date="2015" name="Proc. Natl. Acad. Sci. U.S.A.">
        <title>Networks of energetic and metabolic interactions define dynamics in microbial communities.</title>
        <authorList>
            <person name="Embree M."/>
            <person name="Liu J.K."/>
            <person name="Al-Bassam M.M."/>
            <person name="Zengler K."/>
        </authorList>
    </citation>
    <scope>NUCLEOTIDE SEQUENCE</scope>
</reference>
<sequence length="205" mass="22667">MNRMSGHETPSKVIRNTISNSKSRLTVDDLIKAFGSQSFNLMLIVMALPLTIPLPPGIGFIPAGLLCVWAFQRTLGRTHLWVPKAVGKLEISQALINKIEIKALPLCEKLEKRFLNNSLSVGLNQIEVRLASLVVVILSMLIMIPTPFLNSIPAVLIILMELTILNSSRKLLWINMSLGLLALGFIGSTLYIGSEALIQEIDDYY</sequence>
<feature type="transmembrane region" description="Helical" evidence="1">
    <location>
        <begin position="130"/>
        <end position="159"/>
    </location>
</feature>
<evidence type="ECO:0000256" key="1">
    <source>
        <dbReference type="SAM" id="Phobius"/>
    </source>
</evidence>
<keyword evidence="1" id="KW-1133">Transmembrane helix</keyword>
<keyword evidence="1" id="KW-0472">Membrane</keyword>
<comment type="caution">
    <text evidence="2">The sequence shown here is derived from an EMBL/GenBank/DDBJ whole genome shotgun (WGS) entry which is preliminary data.</text>
</comment>
<dbReference type="PANTHER" id="PTHR41795">
    <property type="entry name" value="EXOPOLYSACCHARIDE SYNTHESIS PROTEIN"/>
    <property type="match status" value="1"/>
</dbReference>
<gene>
    <name evidence="2" type="ORF">ASZ90_017358</name>
</gene>
<feature type="transmembrane region" description="Helical" evidence="1">
    <location>
        <begin position="41"/>
        <end position="71"/>
    </location>
</feature>
<dbReference type="EMBL" id="LNQE01001822">
    <property type="protein sequence ID" value="KUG05285.1"/>
    <property type="molecule type" value="Genomic_DNA"/>
</dbReference>
<dbReference type="InterPro" id="IPR010331">
    <property type="entry name" value="ExoD"/>
</dbReference>
<dbReference type="Pfam" id="PF06055">
    <property type="entry name" value="ExoD"/>
    <property type="match status" value="1"/>
</dbReference>
<protein>
    <submittedName>
        <fullName evidence="2">Exopolysaccharide synthesis protein exod-related</fullName>
    </submittedName>
</protein>
<name>A0A0W8E9N0_9ZZZZ</name>
<organism evidence="2">
    <name type="scientific">hydrocarbon metagenome</name>
    <dbReference type="NCBI Taxonomy" id="938273"/>
    <lineage>
        <taxon>unclassified sequences</taxon>
        <taxon>metagenomes</taxon>
        <taxon>ecological metagenomes</taxon>
    </lineage>
</organism>
<accession>A0A0W8E9N0</accession>
<evidence type="ECO:0000313" key="2">
    <source>
        <dbReference type="EMBL" id="KUG05285.1"/>
    </source>
</evidence>